<evidence type="ECO:0000313" key="3">
    <source>
        <dbReference type="EMBL" id="QEJ97705.1"/>
    </source>
</evidence>
<feature type="chain" id="PRO_5041596589" description="Capsule assembly Wzi family protein" evidence="1">
    <location>
        <begin position="19"/>
        <end position="530"/>
    </location>
</feature>
<dbReference type="Proteomes" id="UP000323594">
    <property type="component" value="Chromosome"/>
</dbReference>
<dbReference type="Gene3D" id="2.40.160.130">
    <property type="entry name" value="Capsule assembly protein Wzi"/>
    <property type="match status" value="1"/>
</dbReference>
<dbReference type="Proteomes" id="UP000042527">
    <property type="component" value="Unassembled WGS sequence"/>
</dbReference>
<name>A0A0B7GVZ9_TREPH</name>
<keyword evidence="4" id="KW-1185">Reference proteome</keyword>
<reference evidence="2" key="1">
    <citation type="submission" date="2015-01" db="EMBL/GenBank/DDBJ databases">
        <authorList>
            <person name="Xiang T."/>
            <person name="Song Y."/>
            <person name="Huang L."/>
            <person name="Wang B."/>
            <person name="Wu P."/>
        </authorList>
    </citation>
    <scope>NUCLEOTIDE SEQUENCE [LARGE SCALE GENOMIC DNA]</scope>
    <source>
        <strain evidence="2">V1</strain>
    </source>
</reference>
<accession>A0A0B7GVZ9</accession>
<organism evidence="2 4">
    <name type="scientific">Treponema phagedenis</name>
    <dbReference type="NCBI Taxonomy" id="162"/>
    <lineage>
        <taxon>Bacteria</taxon>
        <taxon>Pseudomonadati</taxon>
        <taxon>Spirochaetota</taxon>
        <taxon>Spirochaetia</taxon>
        <taxon>Spirochaetales</taxon>
        <taxon>Treponemataceae</taxon>
        <taxon>Treponema</taxon>
    </lineage>
</organism>
<evidence type="ECO:0000313" key="4">
    <source>
        <dbReference type="Proteomes" id="UP000042527"/>
    </source>
</evidence>
<proteinExistence type="predicted"/>
<dbReference type="EMBL" id="CP042817">
    <property type="protein sequence ID" value="QEJ97705.1"/>
    <property type="molecule type" value="Genomic_DNA"/>
</dbReference>
<dbReference type="RefSeq" id="WP_052335785.1">
    <property type="nucleotide sequence ID" value="NZ_CDNC01000003.1"/>
</dbReference>
<feature type="signal peptide" evidence="1">
    <location>
        <begin position="1"/>
        <end position="18"/>
    </location>
</feature>
<reference evidence="3 5" key="3">
    <citation type="submission" date="2019-08" db="EMBL/GenBank/DDBJ databases">
        <authorList>
            <person name="Kuhnert P."/>
        </authorList>
    </citation>
    <scope>NUCLEOTIDE SEQUENCE [LARGE SCALE GENOMIC DNA]</scope>
    <source>
        <strain evidence="3 5">B36.5</strain>
    </source>
</reference>
<dbReference type="InterPro" id="IPR038636">
    <property type="entry name" value="Wzi_sf"/>
</dbReference>
<evidence type="ECO:0000313" key="2">
    <source>
        <dbReference type="EMBL" id="CEM60836.1"/>
    </source>
</evidence>
<sequence>MKKILLCVFIFMFQILPAQENMAKIIPHDHWIYDALYALALEDWQTSLAIERPQSVAALSAYFSTINFENLSEYGQKLYRKAETFLNTNNFLVQKDWFGFDINAVFALQAQYRYKYQNLPSGDNALWYNKQPELIKIPIQMAFSKYVHLYADIDLKKNYLAFLDSYPYTNMVLKDTAFDSQFPHRAGLSIGYKFINFHIGRGAIKKGKTLAGSMLLSDTVDRLDYAELSFFAKSVRTVVRVIELKPTRFVFYHEITFKPVKQLAIGFQEAMSVNSSFDPRFLNPMMILHNYAAWKDLYPKPGESAENGHRIGTQLGLSVDAIPYKGMRLYGQFVMNQFQTSFEKKHYPEARKIPNSLGGLAGIEYHHVFPIGYFTVTAECSYTNPWAYVMDNKAISFYYSRKDLVSLNTDKELFFWLGNPYGPDTATAFINFALSNIDSYSAFLKYRFVAQGHNGILFFDKEQYYPSIEEEASIKTPSMKPRYFHTVSLGTNYAILKGLSLVSEISWTIMHGSTYGNSVDISASINYSIR</sequence>
<dbReference type="EMBL" id="CDNC01000003">
    <property type="protein sequence ID" value="CEM60836.1"/>
    <property type="molecule type" value="Genomic_DNA"/>
</dbReference>
<gene>
    <name evidence="3" type="ORF">FUT82_06640</name>
    <name evidence="2" type="ORF">TPHV1_110062</name>
</gene>
<reference evidence="4" key="2">
    <citation type="submission" date="2015-01" db="EMBL/GenBank/DDBJ databases">
        <authorList>
            <person name="Manzoor Shahid"/>
            <person name="Zubair Saima"/>
        </authorList>
    </citation>
    <scope>NUCLEOTIDE SEQUENCE [LARGE SCALE GENOMIC DNA]</scope>
    <source>
        <strain evidence="4">V1</strain>
    </source>
</reference>
<keyword evidence="1" id="KW-0732">Signal</keyword>
<evidence type="ECO:0000313" key="5">
    <source>
        <dbReference type="Proteomes" id="UP000323594"/>
    </source>
</evidence>
<dbReference type="AlphaFoldDB" id="A0A0B7GVZ9"/>
<dbReference type="GeneID" id="57752812"/>
<protein>
    <recommendedName>
        <fullName evidence="6">Capsule assembly Wzi family protein</fullName>
    </recommendedName>
</protein>
<evidence type="ECO:0000256" key="1">
    <source>
        <dbReference type="SAM" id="SignalP"/>
    </source>
</evidence>
<evidence type="ECO:0008006" key="6">
    <source>
        <dbReference type="Google" id="ProtNLM"/>
    </source>
</evidence>
<dbReference type="OrthoDB" id="366890at2"/>